<evidence type="ECO:0000256" key="3">
    <source>
        <dbReference type="ARBA" id="ARBA00004763"/>
    </source>
</evidence>
<keyword evidence="8 9" id="KW-0289">Folate biosynthesis</keyword>
<evidence type="ECO:0000256" key="8">
    <source>
        <dbReference type="ARBA" id="ARBA00022909"/>
    </source>
</evidence>
<evidence type="ECO:0000313" key="12">
    <source>
        <dbReference type="Proteomes" id="UP000739180"/>
    </source>
</evidence>
<comment type="caution">
    <text evidence="11">The sequence shown here is derived from an EMBL/GenBank/DDBJ whole genome shotgun (WGS) entry which is preliminary data.</text>
</comment>
<keyword evidence="6 9" id="KW-0479">Metal-binding</keyword>
<accession>A0ABY2XT27</accession>
<dbReference type="EC" id="2.5.1.15" evidence="4 9"/>
<keyword evidence="12" id="KW-1185">Reference proteome</keyword>
<dbReference type="Gene3D" id="3.20.20.20">
    <property type="entry name" value="Dihydropteroate synthase-like"/>
    <property type="match status" value="1"/>
</dbReference>
<organism evidence="11 12">
    <name type="scientific">Alloalcanivorax gelatiniphagus</name>
    <dbReference type="NCBI Taxonomy" id="1194167"/>
    <lineage>
        <taxon>Bacteria</taxon>
        <taxon>Pseudomonadati</taxon>
        <taxon>Pseudomonadota</taxon>
        <taxon>Gammaproteobacteria</taxon>
        <taxon>Oceanospirillales</taxon>
        <taxon>Alcanivoracaceae</taxon>
        <taxon>Alloalcanivorax</taxon>
    </lineage>
</organism>
<keyword evidence="5 9" id="KW-0808">Transferase</keyword>
<dbReference type="EMBL" id="VCQT01000001">
    <property type="protein sequence ID" value="TMW15309.1"/>
    <property type="molecule type" value="Genomic_DNA"/>
</dbReference>
<dbReference type="InterPro" id="IPR045031">
    <property type="entry name" value="DHP_synth-like"/>
</dbReference>
<comment type="pathway">
    <text evidence="3 9">Cofactor biosynthesis; tetrahydrofolate biosynthesis; 7,8-dihydrofolate from 2-amino-4-hydroxy-6-hydroxymethyl-7,8-dihydropteridine diphosphate and 4-aminobenzoate: step 1/2.</text>
</comment>
<gene>
    <name evidence="11" type="primary">folP</name>
    <name evidence="11" type="ORF">FGS76_00665</name>
</gene>
<dbReference type="CDD" id="cd00739">
    <property type="entry name" value="DHPS"/>
    <property type="match status" value="1"/>
</dbReference>
<reference evidence="11 12" key="1">
    <citation type="submission" date="2019-05" db="EMBL/GenBank/DDBJ databases">
        <title>Genome of Alcanivorax gelatiniphagus, an oil degrading marine bacteria.</title>
        <authorList>
            <person name="Kwon K.K."/>
        </authorList>
    </citation>
    <scope>NUCLEOTIDE SEQUENCE [LARGE SCALE GENOMIC DNA]</scope>
    <source>
        <strain evidence="11 12">MEBiC 08158</strain>
    </source>
</reference>
<dbReference type="InterPro" id="IPR011005">
    <property type="entry name" value="Dihydropteroate_synth-like_sf"/>
</dbReference>
<feature type="domain" description="Pterin-binding" evidence="10">
    <location>
        <begin position="19"/>
        <end position="271"/>
    </location>
</feature>
<evidence type="ECO:0000256" key="6">
    <source>
        <dbReference type="ARBA" id="ARBA00022723"/>
    </source>
</evidence>
<dbReference type="SUPFAM" id="SSF51717">
    <property type="entry name" value="Dihydropteroate synthetase-like"/>
    <property type="match status" value="1"/>
</dbReference>
<evidence type="ECO:0000259" key="10">
    <source>
        <dbReference type="PROSITE" id="PS50972"/>
    </source>
</evidence>
<evidence type="ECO:0000256" key="7">
    <source>
        <dbReference type="ARBA" id="ARBA00022842"/>
    </source>
</evidence>
<dbReference type="PANTHER" id="PTHR20941">
    <property type="entry name" value="FOLATE SYNTHESIS PROTEINS"/>
    <property type="match status" value="1"/>
</dbReference>
<dbReference type="NCBIfam" id="TIGR01496">
    <property type="entry name" value="DHPS"/>
    <property type="match status" value="1"/>
</dbReference>
<evidence type="ECO:0000313" key="11">
    <source>
        <dbReference type="EMBL" id="TMW15309.1"/>
    </source>
</evidence>
<evidence type="ECO:0000256" key="1">
    <source>
        <dbReference type="ARBA" id="ARBA00000012"/>
    </source>
</evidence>
<proteinExistence type="inferred from homology"/>
<comment type="function">
    <text evidence="9">Catalyzes the condensation of para-aminobenzoate (pABA) with 6-hydroxymethyl-7,8-dihydropterin diphosphate (DHPt-PP) to form 7,8-dihydropteroate (H2Pte), the immediate precursor of folate derivatives.</text>
</comment>
<dbReference type="Proteomes" id="UP000739180">
    <property type="component" value="Unassembled WGS sequence"/>
</dbReference>
<evidence type="ECO:0000256" key="9">
    <source>
        <dbReference type="RuleBase" id="RU361205"/>
    </source>
</evidence>
<dbReference type="InterPro" id="IPR000489">
    <property type="entry name" value="Pterin-binding_dom"/>
</dbReference>
<comment type="cofactor">
    <cofactor evidence="2 9">
        <name>Mg(2+)</name>
        <dbReference type="ChEBI" id="CHEBI:18420"/>
    </cofactor>
</comment>
<dbReference type="RefSeq" id="WP_138770702.1">
    <property type="nucleotide sequence ID" value="NZ_JBHSSX010000005.1"/>
</dbReference>
<name>A0ABY2XT27_9GAMM</name>
<keyword evidence="7 9" id="KW-0460">Magnesium</keyword>
<dbReference type="InterPro" id="IPR006390">
    <property type="entry name" value="DHP_synth_dom"/>
</dbReference>
<sequence length="282" mass="29904">MSETASLNRGARTLNLSAPLVMGVLNVTPDSFSDGGRYTTRDAALRQARQLLDEGAAIIDVGGESTRPGATPVAEQEELDRVVPVVEALSRELGALVSVDTSTPAVIRETAAVGAGLINDVRSLRRPGALEAAAATGLPVCVMHMVGEPGNMQDNPRYDDVTAEVVAFLRERVAACVAAGIPRERLLVDPGFGFAKTLDHNLRLLAELEQLRALDLPILVGLSRKGMIGQILGRPVEERLPGSLAAAVMCVERGASIVRAHDVKATVDAVRLTHAVMNEKKR</sequence>
<dbReference type="PANTHER" id="PTHR20941:SF1">
    <property type="entry name" value="FOLIC ACID SYNTHESIS PROTEIN FOL1"/>
    <property type="match status" value="1"/>
</dbReference>
<comment type="catalytic activity">
    <reaction evidence="1">
        <text>(7,8-dihydropterin-6-yl)methyl diphosphate + 4-aminobenzoate = 7,8-dihydropteroate + diphosphate</text>
        <dbReference type="Rhea" id="RHEA:19949"/>
        <dbReference type="ChEBI" id="CHEBI:17836"/>
        <dbReference type="ChEBI" id="CHEBI:17839"/>
        <dbReference type="ChEBI" id="CHEBI:33019"/>
        <dbReference type="ChEBI" id="CHEBI:72950"/>
        <dbReference type="EC" id="2.5.1.15"/>
    </reaction>
</comment>
<evidence type="ECO:0000256" key="4">
    <source>
        <dbReference type="ARBA" id="ARBA00012458"/>
    </source>
</evidence>
<evidence type="ECO:0000256" key="2">
    <source>
        <dbReference type="ARBA" id="ARBA00001946"/>
    </source>
</evidence>
<dbReference type="PROSITE" id="PS50972">
    <property type="entry name" value="PTERIN_BINDING"/>
    <property type="match status" value="1"/>
</dbReference>
<comment type="similarity">
    <text evidence="9">Belongs to the DHPS family.</text>
</comment>
<evidence type="ECO:0000256" key="5">
    <source>
        <dbReference type="ARBA" id="ARBA00022679"/>
    </source>
</evidence>
<dbReference type="PROSITE" id="PS00793">
    <property type="entry name" value="DHPS_2"/>
    <property type="match status" value="1"/>
</dbReference>
<dbReference type="PROSITE" id="PS00792">
    <property type="entry name" value="DHPS_1"/>
    <property type="match status" value="1"/>
</dbReference>
<dbReference type="GO" id="GO:0004156">
    <property type="term" value="F:dihydropteroate synthase activity"/>
    <property type="evidence" value="ECO:0007669"/>
    <property type="project" value="UniProtKB-EC"/>
</dbReference>
<dbReference type="Pfam" id="PF00809">
    <property type="entry name" value="Pterin_bind"/>
    <property type="match status" value="1"/>
</dbReference>
<protein>
    <recommendedName>
        <fullName evidence="4 9">Dihydropteroate synthase</fullName>
        <shortName evidence="9">DHPS</shortName>
        <ecNumber evidence="4 9">2.5.1.15</ecNumber>
    </recommendedName>
    <alternativeName>
        <fullName evidence="9">Dihydropteroate pyrophosphorylase</fullName>
    </alternativeName>
</protein>